<evidence type="ECO:0000313" key="5">
    <source>
        <dbReference type="EMBL" id="GGB25170.1"/>
    </source>
</evidence>
<gene>
    <name evidence="5" type="ORF">GCM10011511_56400</name>
</gene>
<keyword evidence="2" id="KW-0812">Transmembrane</keyword>
<evidence type="ECO:0008006" key="7">
    <source>
        <dbReference type="Google" id="ProtNLM"/>
    </source>
</evidence>
<feature type="compositionally biased region" description="Acidic residues" evidence="1">
    <location>
        <begin position="1"/>
        <end position="17"/>
    </location>
</feature>
<feature type="compositionally biased region" description="Basic and acidic residues" evidence="1">
    <location>
        <begin position="189"/>
        <end position="207"/>
    </location>
</feature>
<name>A0A8J2UJE6_9BACT</name>
<dbReference type="Gene3D" id="2.60.120.1440">
    <property type="match status" value="1"/>
</dbReference>
<organism evidence="5 6">
    <name type="scientific">Puia dinghuensis</name>
    <dbReference type="NCBI Taxonomy" id="1792502"/>
    <lineage>
        <taxon>Bacteria</taxon>
        <taxon>Pseudomonadati</taxon>
        <taxon>Bacteroidota</taxon>
        <taxon>Chitinophagia</taxon>
        <taxon>Chitinophagales</taxon>
        <taxon>Chitinophagaceae</taxon>
        <taxon>Puia</taxon>
    </lineage>
</organism>
<evidence type="ECO:0000259" key="3">
    <source>
        <dbReference type="Pfam" id="PF04773"/>
    </source>
</evidence>
<evidence type="ECO:0000259" key="4">
    <source>
        <dbReference type="Pfam" id="PF16344"/>
    </source>
</evidence>
<proteinExistence type="predicted"/>
<comment type="caution">
    <text evidence="5">The sequence shown here is derived from an EMBL/GenBank/DDBJ whole genome shotgun (WGS) entry which is preliminary data.</text>
</comment>
<dbReference type="Gene3D" id="3.55.50.30">
    <property type="match status" value="1"/>
</dbReference>
<dbReference type="Pfam" id="PF04773">
    <property type="entry name" value="FecR"/>
    <property type="match status" value="1"/>
</dbReference>
<dbReference type="Proteomes" id="UP000607559">
    <property type="component" value="Unassembled WGS sequence"/>
</dbReference>
<keyword evidence="2" id="KW-1133">Transmembrane helix</keyword>
<dbReference type="AlphaFoldDB" id="A0A8J2UJE6"/>
<sequence>MYNSDDLDEQSWEDFQPDENQPTPTQKMRDHIEHHVGKSPVRKLWIGWVAAASVVGLAGLAGLRIWKNEKPPVVTAAASQKQQPRLAAKQTITNSTSETKVYTLPDGSKVRLAKGSTIIFDSGFTASRRDIALTGEATFTVARDKVKPFTVHSKDIAVTALGTVFGVDDTHSGFTTVLLYSGKVVVKKEEPARRPSDAADRSSDPADRSSGSAARSFADVYLSPGQQLTVNRTDLSVSIKMAIEPKTTPEKAPAPIPQQMMTFTRQPLADIFKELQATYHITITYDPAGVKNMDFTGTFNSEKETLESFLSTLCSLNDLTLKKTKGKGFSIRPAAN</sequence>
<dbReference type="PIRSF" id="PIRSF018266">
    <property type="entry name" value="FecR"/>
    <property type="match status" value="1"/>
</dbReference>
<dbReference type="Pfam" id="PF16344">
    <property type="entry name" value="FecR_C"/>
    <property type="match status" value="1"/>
</dbReference>
<protein>
    <recommendedName>
        <fullName evidence="7">FecR family protein</fullName>
    </recommendedName>
</protein>
<feature type="region of interest" description="Disordered" evidence="1">
    <location>
        <begin position="1"/>
        <end position="26"/>
    </location>
</feature>
<reference evidence="5" key="2">
    <citation type="submission" date="2020-09" db="EMBL/GenBank/DDBJ databases">
        <authorList>
            <person name="Sun Q."/>
            <person name="Zhou Y."/>
        </authorList>
    </citation>
    <scope>NUCLEOTIDE SEQUENCE</scope>
    <source>
        <strain evidence="5">CGMCC 1.15448</strain>
    </source>
</reference>
<evidence type="ECO:0000313" key="6">
    <source>
        <dbReference type="Proteomes" id="UP000607559"/>
    </source>
</evidence>
<dbReference type="InterPro" id="IPR032508">
    <property type="entry name" value="FecR_C"/>
</dbReference>
<dbReference type="EMBL" id="BMJC01000008">
    <property type="protein sequence ID" value="GGB25170.1"/>
    <property type="molecule type" value="Genomic_DNA"/>
</dbReference>
<dbReference type="GO" id="GO:0016989">
    <property type="term" value="F:sigma factor antagonist activity"/>
    <property type="evidence" value="ECO:0007669"/>
    <property type="project" value="TreeGrafter"/>
</dbReference>
<keyword evidence="6" id="KW-1185">Reference proteome</keyword>
<dbReference type="InterPro" id="IPR006860">
    <property type="entry name" value="FecR"/>
</dbReference>
<dbReference type="RefSeq" id="WP_188938088.1">
    <property type="nucleotide sequence ID" value="NZ_BMJC01000008.1"/>
</dbReference>
<evidence type="ECO:0000256" key="2">
    <source>
        <dbReference type="SAM" id="Phobius"/>
    </source>
</evidence>
<accession>A0A8J2UJE6</accession>
<evidence type="ECO:0000256" key="1">
    <source>
        <dbReference type="SAM" id="MobiDB-lite"/>
    </source>
</evidence>
<dbReference type="InterPro" id="IPR012373">
    <property type="entry name" value="Ferrdict_sens_TM"/>
</dbReference>
<feature type="domain" description="Protein FecR C-terminal" evidence="4">
    <location>
        <begin position="261"/>
        <end position="327"/>
    </location>
</feature>
<reference evidence="5" key="1">
    <citation type="journal article" date="2014" name="Int. J. Syst. Evol. Microbiol.">
        <title>Complete genome sequence of Corynebacterium casei LMG S-19264T (=DSM 44701T), isolated from a smear-ripened cheese.</title>
        <authorList>
            <consortium name="US DOE Joint Genome Institute (JGI-PGF)"/>
            <person name="Walter F."/>
            <person name="Albersmeier A."/>
            <person name="Kalinowski J."/>
            <person name="Ruckert C."/>
        </authorList>
    </citation>
    <scope>NUCLEOTIDE SEQUENCE</scope>
    <source>
        <strain evidence="5">CGMCC 1.15448</strain>
    </source>
</reference>
<dbReference type="PANTHER" id="PTHR30273">
    <property type="entry name" value="PERIPLASMIC SIGNAL SENSOR AND SIGMA FACTOR ACTIVATOR FECR-RELATED"/>
    <property type="match status" value="1"/>
</dbReference>
<feature type="domain" description="FecR protein" evidence="3">
    <location>
        <begin position="93"/>
        <end position="184"/>
    </location>
</feature>
<feature type="region of interest" description="Disordered" evidence="1">
    <location>
        <begin position="189"/>
        <end position="211"/>
    </location>
</feature>
<dbReference type="PANTHER" id="PTHR30273:SF2">
    <property type="entry name" value="PROTEIN FECR"/>
    <property type="match status" value="1"/>
</dbReference>
<feature type="transmembrane region" description="Helical" evidence="2">
    <location>
        <begin position="45"/>
        <end position="63"/>
    </location>
</feature>
<keyword evidence="2" id="KW-0472">Membrane</keyword>